<dbReference type="SUPFAM" id="SSF141072">
    <property type="entry name" value="CalX-like"/>
    <property type="match status" value="1"/>
</dbReference>
<feature type="domain" description="Secretion system C-terminal sorting" evidence="7">
    <location>
        <begin position="595"/>
        <end position="662"/>
    </location>
</feature>
<evidence type="ECO:0000256" key="1">
    <source>
        <dbReference type="ARBA" id="ARBA00006429"/>
    </source>
</evidence>
<protein>
    <submittedName>
        <fullName evidence="8">Por secretion system C-terminal sorting domain-containing protein</fullName>
    </submittedName>
</protein>
<accession>A0A1H3VK46</accession>
<dbReference type="EMBL" id="FNQK01000001">
    <property type="protein sequence ID" value="SDZ75155.1"/>
    <property type="molecule type" value="Genomic_DNA"/>
</dbReference>
<evidence type="ECO:0000256" key="4">
    <source>
        <dbReference type="ARBA" id="ARBA00022801"/>
    </source>
</evidence>
<dbReference type="GO" id="GO:0016787">
    <property type="term" value="F:hydrolase activity"/>
    <property type="evidence" value="ECO:0007669"/>
    <property type="project" value="UniProtKB-KW"/>
</dbReference>
<evidence type="ECO:0000313" key="9">
    <source>
        <dbReference type="Proteomes" id="UP000198846"/>
    </source>
</evidence>
<feature type="signal peptide" evidence="6">
    <location>
        <begin position="1"/>
        <end position="20"/>
    </location>
</feature>
<keyword evidence="3 6" id="KW-0732">Signal</keyword>
<evidence type="ECO:0000256" key="6">
    <source>
        <dbReference type="SAM" id="SignalP"/>
    </source>
</evidence>
<dbReference type="InterPro" id="IPR038081">
    <property type="entry name" value="CalX-like_sf"/>
</dbReference>
<keyword evidence="2" id="KW-0540">Nuclease</keyword>
<dbReference type="InterPro" id="IPR026444">
    <property type="entry name" value="Secre_tail"/>
</dbReference>
<evidence type="ECO:0000259" key="7">
    <source>
        <dbReference type="Pfam" id="PF18962"/>
    </source>
</evidence>
<dbReference type="PANTHER" id="PTHR33607">
    <property type="entry name" value="ENDONUCLEASE-1"/>
    <property type="match status" value="1"/>
</dbReference>
<evidence type="ECO:0000313" key="8">
    <source>
        <dbReference type="EMBL" id="SDZ75155.1"/>
    </source>
</evidence>
<dbReference type="RefSeq" id="WP_317042094.1">
    <property type="nucleotide sequence ID" value="NZ_FNQK01000001.1"/>
</dbReference>
<dbReference type="STRING" id="283786.SAMN04487990_101230"/>
<keyword evidence="4" id="KW-0378">Hydrolase</keyword>
<dbReference type="InterPro" id="IPR007346">
    <property type="entry name" value="Endonuclease-I"/>
</dbReference>
<dbReference type="Gene3D" id="2.60.40.2030">
    <property type="match status" value="1"/>
</dbReference>
<dbReference type="PANTHER" id="PTHR33607:SF2">
    <property type="entry name" value="ENDONUCLEASE-1"/>
    <property type="match status" value="1"/>
</dbReference>
<feature type="compositionally biased region" description="Polar residues" evidence="5">
    <location>
        <begin position="471"/>
        <end position="485"/>
    </location>
</feature>
<proteinExistence type="inferred from homology"/>
<feature type="chain" id="PRO_5011667931" evidence="6">
    <location>
        <begin position="21"/>
        <end position="663"/>
    </location>
</feature>
<evidence type="ECO:0000256" key="5">
    <source>
        <dbReference type="SAM" id="MobiDB-lite"/>
    </source>
</evidence>
<sequence>MMKKITLLLLLLLSSQFALSQLVINELDCDTPGIDDQEFIELKSINPTTQEIVPNFPLDGYIVVLFNGSTSGGDSSYFRIDLNGSVTDDNGLLLIGSQTVSPLPQLIIAPNVIQNGADAIAIYQAPISDFPDGTVATTTNLIDALVYSTNDADDTGLMALLGETVQISEGPGNNTNSIQLNNDGTTYTVTTPTPGVLNDFSGNQHNPITASTDQEQYTEGDVVSIVFTSETPVANDLTFSFSLDYGTFDASDYTGNTTVTIPSGQSAVTTTISITDDTLDEGDEEFVISFTDLQLPFIANNYILRRVVDNDYVVANYGIPTANPYPNPNPNPLVVQSTQPDGYYDPIDGLAGSNLRQALQDIIADPTTVRAQTYADVIDILKEADVNPANSNEVWLVYTEQGRAKLDYQYMGSSTGKWNREHTFPRSLGGYGSIDLDEISDGKDVYWTTNADSLRHANSDAHALRAADGPENSSRGNQHYGQYTGPSGNLGSFKGDVARSVLFLAVRYNGLEVVNGYPSVTGQMGDLATLLDWHRNDPPDDYEMNRNNVVYTWQLNRNPFIDHPDLVEYIWGTHSGEVWNAPLSTDTFTSETLRMYPNPATDRIHISGIKNKYTLTIFTAEGRKITSNTSTGDGYINLNLSAGMYLVKIDTETTTTVKKLLVN</sequence>
<keyword evidence="9" id="KW-1185">Reference proteome</keyword>
<dbReference type="SUPFAM" id="SSF54060">
    <property type="entry name" value="His-Me finger endonucleases"/>
    <property type="match status" value="1"/>
</dbReference>
<organism evidence="8 9">
    <name type="scientific">Bizionia paragorgiae</name>
    <dbReference type="NCBI Taxonomy" id="283786"/>
    <lineage>
        <taxon>Bacteria</taxon>
        <taxon>Pseudomonadati</taxon>
        <taxon>Bacteroidota</taxon>
        <taxon>Flavobacteriia</taxon>
        <taxon>Flavobacteriales</taxon>
        <taxon>Flavobacteriaceae</taxon>
        <taxon>Bizionia</taxon>
    </lineage>
</organism>
<dbReference type="GO" id="GO:0004518">
    <property type="term" value="F:nuclease activity"/>
    <property type="evidence" value="ECO:0007669"/>
    <property type="project" value="UniProtKB-KW"/>
</dbReference>
<evidence type="ECO:0000256" key="3">
    <source>
        <dbReference type="ARBA" id="ARBA00022729"/>
    </source>
</evidence>
<comment type="similarity">
    <text evidence="1">Belongs to the EndA/NucM nuclease family.</text>
</comment>
<dbReference type="Pfam" id="PF04231">
    <property type="entry name" value="Endonuclease_1"/>
    <property type="match status" value="2"/>
</dbReference>
<evidence type="ECO:0000256" key="2">
    <source>
        <dbReference type="ARBA" id="ARBA00022722"/>
    </source>
</evidence>
<name>A0A1H3VK46_BIZPA</name>
<dbReference type="Pfam" id="PF18962">
    <property type="entry name" value="Por_Secre_tail"/>
    <property type="match status" value="1"/>
</dbReference>
<dbReference type="NCBIfam" id="TIGR04183">
    <property type="entry name" value="Por_Secre_tail"/>
    <property type="match status" value="1"/>
</dbReference>
<dbReference type="AlphaFoldDB" id="A0A1H3VK46"/>
<gene>
    <name evidence="8" type="ORF">SAMN04487990_101230</name>
</gene>
<feature type="region of interest" description="Disordered" evidence="5">
    <location>
        <begin position="466"/>
        <end position="485"/>
    </location>
</feature>
<reference evidence="8 9" key="1">
    <citation type="submission" date="2016-10" db="EMBL/GenBank/DDBJ databases">
        <authorList>
            <person name="de Groot N.N."/>
        </authorList>
    </citation>
    <scope>NUCLEOTIDE SEQUENCE [LARGE SCALE GENOMIC DNA]</scope>
    <source>
        <strain evidence="8 9">DSM 23842</strain>
    </source>
</reference>
<dbReference type="Proteomes" id="UP000198846">
    <property type="component" value="Unassembled WGS sequence"/>
</dbReference>
<dbReference type="InterPro" id="IPR044925">
    <property type="entry name" value="His-Me_finger_sf"/>
</dbReference>